<evidence type="ECO:0000313" key="6">
    <source>
        <dbReference type="EMBL" id="PMM44212.1"/>
    </source>
</evidence>
<dbReference type="Proteomes" id="UP000235533">
    <property type="component" value="Unassembled WGS sequence"/>
</dbReference>
<dbReference type="RefSeq" id="WP_102552945.1">
    <property type="nucleotide sequence ID" value="NZ_MCZF01000254.1"/>
</dbReference>
<sequence>MKNQIDDYYVFCQVAKYGSMKKASERVKLPLSTVSRRIVGLEQGLGVQLFIRSKNKLTLSNQGEKYFQALNKHLKAFVHSLDALHEDSGKLHGKVVISATKQFYLKFMYPHLKDLLKQNPDLSIELKNSHSSTELTEDVDIAVASGELPETNLIARKLIDVPLIFVASHEFQTSYQSEIANGEFNKTPYIGTFSHPTLTVLRRSTEEQFRLKIDCRLTVMDMEMVVVAVLDSLGYAVIPTYIHEDIAAADKVIEIFDDYTISPVRFSLLYRDKNLQTAAQRAVVESIMGGFQK</sequence>
<evidence type="ECO:0000256" key="4">
    <source>
        <dbReference type="ARBA" id="ARBA00023163"/>
    </source>
</evidence>
<dbReference type="InterPro" id="IPR036390">
    <property type="entry name" value="WH_DNA-bd_sf"/>
</dbReference>
<dbReference type="InterPro" id="IPR058163">
    <property type="entry name" value="LysR-type_TF_proteobact-type"/>
</dbReference>
<evidence type="ECO:0000313" key="7">
    <source>
        <dbReference type="Proteomes" id="UP000235533"/>
    </source>
</evidence>
<proteinExistence type="inferred from homology"/>
<dbReference type="InterPro" id="IPR036388">
    <property type="entry name" value="WH-like_DNA-bd_sf"/>
</dbReference>
<dbReference type="GO" id="GO:0006351">
    <property type="term" value="P:DNA-templated transcription"/>
    <property type="evidence" value="ECO:0007669"/>
    <property type="project" value="TreeGrafter"/>
</dbReference>
<dbReference type="InterPro" id="IPR005119">
    <property type="entry name" value="LysR_subst-bd"/>
</dbReference>
<dbReference type="PROSITE" id="PS50931">
    <property type="entry name" value="HTH_LYSR"/>
    <property type="match status" value="1"/>
</dbReference>
<gene>
    <name evidence="6" type="ORF">BCT54_05255</name>
</gene>
<dbReference type="InterPro" id="IPR000847">
    <property type="entry name" value="LysR_HTH_N"/>
</dbReference>
<reference evidence="7" key="1">
    <citation type="submission" date="2016-07" db="EMBL/GenBank/DDBJ databases">
        <title>Nontailed viruses are major unrecognized killers of bacteria in the ocean.</title>
        <authorList>
            <person name="Kauffman K."/>
            <person name="Hussain F."/>
            <person name="Yang J."/>
            <person name="Arevalo P."/>
            <person name="Brown J."/>
            <person name="Cutler M."/>
            <person name="Kelly L."/>
            <person name="Polz M.F."/>
        </authorList>
    </citation>
    <scope>NUCLEOTIDE SEQUENCE [LARGE SCALE GENOMIC DNA]</scope>
    <source>
        <strain evidence="7">10N.261.48.B5</strain>
    </source>
</reference>
<dbReference type="GO" id="GO:0043565">
    <property type="term" value="F:sequence-specific DNA binding"/>
    <property type="evidence" value="ECO:0007669"/>
    <property type="project" value="TreeGrafter"/>
</dbReference>
<dbReference type="Gene3D" id="1.10.10.10">
    <property type="entry name" value="Winged helix-like DNA-binding domain superfamily/Winged helix DNA-binding domain"/>
    <property type="match status" value="1"/>
</dbReference>
<evidence type="ECO:0000259" key="5">
    <source>
        <dbReference type="PROSITE" id="PS50931"/>
    </source>
</evidence>
<accession>A0A2N7JNY9</accession>
<dbReference type="AlphaFoldDB" id="A0A2N7JNY9"/>
<evidence type="ECO:0000256" key="3">
    <source>
        <dbReference type="ARBA" id="ARBA00023125"/>
    </source>
</evidence>
<protein>
    <recommendedName>
        <fullName evidence="5">HTH lysR-type domain-containing protein</fullName>
    </recommendedName>
</protein>
<evidence type="ECO:0000256" key="2">
    <source>
        <dbReference type="ARBA" id="ARBA00023015"/>
    </source>
</evidence>
<feature type="domain" description="HTH lysR-type" evidence="5">
    <location>
        <begin position="10"/>
        <end position="60"/>
    </location>
</feature>
<dbReference type="GO" id="GO:0003700">
    <property type="term" value="F:DNA-binding transcription factor activity"/>
    <property type="evidence" value="ECO:0007669"/>
    <property type="project" value="InterPro"/>
</dbReference>
<keyword evidence="2" id="KW-0805">Transcription regulation</keyword>
<evidence type="ECO:0000256" key="1">
    <source>
        <dbReference type="ARBA" id="ARBA00009437"/>
    </source>
</evidence>
<organism evidence="6 7">
    <name type="scientific">Vibrio splendidus</name>
    <dbReference type="NCBI Taxonomy" id="29497"/>
    <lineage>
        <taxon>Bacteria</taxon>
        <taxon>Pseudomonadati</taxon>
        <taxon>Pseudomonadota</taxon>
        <taxon>Gammaproteobacteria</taxon>
        <taxon>Vibrionales</taxon>
        <taxon>Vibrionaceae</taxon>
        <taxon>Vibrio</taxon>
    </lineage>
</organism>
<dbReference type="PANTHER" id="PTHR30537:SF5">
    <property type="entry name" value="HTH-TYPE TRANSCRIPTIONAL ACTIVATOR TTDR-RELATED"/>
    <property type="match status" value="1"/>
</dbReference>
<name>A0A2N7JNY9_VIBSP</name>
<keyword evidence="4" id="KW-0804">Transcription</keyword>
<comment type="similarity">
    <text evidence="1">Belongs to the LysR transcriptional regulatory family.</text>
</comment>
<dbReference type="SUPFAM" id="SSF53850">
    <property type="entry name" value="Periplasmic binding protein-like II"/>
    <property type="match status" value="1"/>
</dbReference>
<dbReference type="Pfam" id="PF00126">
    <property type="entry name" value="HTH_1"/>
    <property type="match status" value="1"/>
</dbReference>
<dbReference type="PANTHER" id="PTHR30537">
    <property type="entry name" value="HTH-TYPE TRANSCRIPTIONAL REGULATOR"/>
    <property type="match status" value="1"/>
</dbReference>
<dbReference type="Pfam" id="PF03466">
    <property type="entry name" value="LysR_substrate"/>
    <property type="match status" value="1"/>
</dbReference>
<dbReference type="EMBL" id="MCZF01000254">
    <property type="protein sequence ID" value="PMM44212.1"/>
    <property type="molecule type" value="Genomic_DNA"/>
</dbReference>
<dbReference type="SUPFAM" id="SSF46785">
    <property type="entry name" value="Winged helix' DNA-binding domain"/>
    <property type="match status" value="1"/>
</dbReference>
<comment type="caution">
    <text evidence="6">The sequence shown here is derived from an EMBL/GenBank/DDBJ whole genome shotgun (WGS) entry which is preliminary data.</text>
</comment>
<keyword evidence="3" id="KW-0238">DNA-binding</keyword>
<dbReference type="Gene3D" id="3.40.190.290">
    <property type="match status" value="1"/>
</dbReference>